<proteinExistence type="predicted"/>
<evidence type="ECO:0000313" key="1">
    <source>
        <dbReference type="EMBL" id="PEN13523.1"/>
    </source>
</evidence>
<evidence type="ECO:0000313" key="2">
    <source>
        <dbReference type="Proteomes" id="UP000220102"/>
    </source>
</evidence>
<keyword evidence="2" id="KW-1185">Reference proteome</keyword>
<comment type="caution">
    <text evidence="1">The sequence shown here is derived from an EMBL/GenBank/DDBJ whole genome shotgun (WGS) entry which is preliminary data.</text>
</comment>
<reference evidence="1 2" key="1">
    <citation type="submission" date="2017-10" db="EMBL/GenBank/DDBJ databases">
        <title>Draft genome of Longibacter Salinarum.</title>
        <authorList>
            <person name="Goh K.M."/>
            <person name="Shamsir M.S."/>
            <person name="Lim S.W."/>
        </authorList>
    </citation>
    <scope>NUCLEOTIDE SEQUENCE [LARGE SCALE GENOMIC DNA]</scope>
    <source>
        <strain evidence="1 2">KCTC 52045</strain>
    </source>
</reference>
<sequence length="85" mass="9955">MLKNCSRKSLPLPIVAAPRLQPHQHARLQQPFVQWPRCRMPVRIALLPAILLLRRFPPDTLLMRSDSFRLLFSGLRLRHASLCRH</sequence>
<name>A0A2A8CY42_9BACT</name>
<gene>
    <name evidence="1" type="ORF">CRI94_09420</name>
</gene>
<accession>A0A2A8CY42</accession>
<dbReference type="EMBL" id="PDEQ01000004">
    <property type="protein sequence ID" value="PEN13523.1"/>
    <property type="molecule type" value="Genomic_DNA"/>
</dbReference>
<dbReference type="AlphaFoldDB" id="A0A2A8CY42"/>
<protein>
    <submittedName>
        <fullName evidence="1">Uncharacterized protein</fullName>
    </submittedName>
</protein>
<dbReference type="Proteomes" id="UP000220102">
    <property type="component" value="Unassembled WGS sequence"/>
</dbReference>
<organism evidence="1 2">
    <name type="scientific">Longibacter salinarum</name>
    <dbReference type="NCBI Taxonomy" id="1850348"/>
    <lineage>
        <taxon>Bacteria</taxon>
        <taxon>Pseudomonadati</taxon>
        <taxon>Rhodothermota</taxon>
        <taxon>Rhodothermia</taxon>
        <taxon>Rhodothermales</taxon>
        <taxon>Salisaetaceae</taxon>
        <taxon>Longibacter</taxon>
    </lineage>
</organism>